<organism evidence="3 4">
    <name type="scientific">Hyaloscypha bicolor E</name>
    <dbReference type="NCBI Taxonomy" id="1095630"/>
    <lineage>
        <taxon>Eukaryota</taxon>
        <taxon>Fungi</taxon>
        <taxon>Dikarya</taxon>
        <taxon>Ascomycota</taxon>
        <taxon>Pezizomycotina</taxon>
        <taxon>Leotiomycetes</taxon>
        <taxon>Helotiales</taxon>
        <taxon>Hyaloscyphaceae</taxon>
        <taxon>Hyaloscypha</taxon>
        <taxon>Hyaloscypha bicolor</taxon>
    </lineage>
</organism>
<name>A0A2J6T3U8_9HELO</name>
<keyword evidence="2" id="KW-1133">Transmembrane helix</keyword>
<feature type="compositionally biased region" description="Polar residues" evidence="1">
    <location>
        <begin position="142"/>
        <end position="157"/>
    </location>
</feature>
<dbReference type="EMBL" id="KZ613846">
    <property type="protein sequence ID" value="PMD57708.1"/>
    <property type="molecule type" value="Genomic_DNA"/>
</dbReference>
<keyword evidence="2" id="KW-0812">Transmembrane</keyword>
<feature type="transmembrane region" description="Helical" evidence="2">
    <location>
        <begin position="46"/>
        <end position="67"/>
    </location>
</feature>
<dbReference type="Proteomes" id="UP000235371">
    <property type="component" value="Unassembled WGS sequence"/>
</dbReference>
<dbReference type="RefSeq" id="XP_024734612.1">
    <property type="nucleotide sequence ID" value="XM_024883422.1"/>
</dbReference>
<dbReference type="InParanoid" id="A0A2J6T3U8"/>
<proteinExistence type="predicted"/>
<evidence type="ECO:0000313" key="3">
    <source>
        <dbReference type="EMBL" id="PMD57708.1"/>
    </source>
</evidence>
<feature type="compositionally biased region" description="Basic and acidic residues" evidence="1">
    <location>
        <begin position="168"/>
        <end position="188"/>
    </location>
</feature>
<feature type="region of interest" description="Disordered" evidence="1">
    <location>
        <begin position="133"/>
        <end position="188"/>
    </location>
</feature>
<reference evidence="3 4" key="1">
    <citation type="submission" date="2016-04" db="EMBL/GenBank/DDBJ databases">
        <title>A degradative enzymes factory behind the ericoid mycorrhizal symbiosis.</title>
        <authorList>
            <consortium name="DOE Joint Genome Institute"/>
            <person name="Martino E."/>
            <person name="Morin E."/>
            <person name="Grelet G."/>
            <person name="Kuo A."/>
            <person name="Kohler A."/>
            <person name="Daghino S."/>
            <person name="Barry K."/>
            <person name="Choi C."/>
            <person name="Cichocki N."/>
            <person name="Clum A."/>
            <person name="Copeland A."/>
            <person name="Hainaut M."/>
            <person name="Haridas S."/>
            <person name="Labutti K."/>
            <person name="Lindquist E."/>
            <person name="Lipzen A."/>
            <person name="Khouja H.-R."/>
            <person name="Murat C."/>
            <person name="Ohm R."/>
            <person name="Olson A."/>
            <person name="Spatafora J."/>
            <person name="Veneault-Fourrey C."/>
            <person name="Henrissat B."/>
            <person name="Grigoriev I."/>
            <person name="Martin F."/>
            <person name="Perotto S."/>
        </authorList>
    </citation>
    <scope>NUCLEOTIDE SEQUENCE [LARGE SCALE GENOMIC DNA]</scope>
    <source>
        <strain evidence="3 4">E</strain>
    </source>
</reference>
<dbReference type="AlphaFoldDB" id="A0A2J6T3U8"/>
<accession>A0A2J6T3U8</accession>
<evidence type="ECO:0000256" key="1">
    <source>
        <dbReference type="SAM" id="MobiDB-lite"/>
    </source>
</evidence>
<keyword evidence="2" id="KW-0472">Membrane</keyword>
<evidence type="ECO:0000313" key="4">
    <source>
        <dbReference type="Proteomes" id="UP000235371"/>
    </source>
</evidence>
<gene>
    <name evidence="3" type="ORF">K444DRAFT_631868</name>
</gene>
<evidence type="ECO:0000256" key="2">
    <source>
        <dbReference type="SAM" id="Phobius"/>
    </source>
</evidence>
<sequence length="205" mass="23461">MAQAVTVVYDGFTFTAAVPTATQASAQHDYLYDPPPSPGLSPTEKGAIAAGVFLFVLFWAVYICLCLRNRGSGRSNPAWGRGLPREQARALGLDQPWVSPPSFPAPAYNHSGHNQSWNYGHNRWEEERRRQEDRRIEEDNRPNQYSWNNRSNNTTSDPDPYRIAQEAARQDRLRADEAARQDRLRAEERTRNERAYIATYDASYR</sequence>
<keyword evidence="4" id="KW-1185">Reference proteome</keyword>
<dbReference type="GeneID" id="36591499"/>
<protein>
    <submittedName>
        <fullName evidence="3">Uncharacterized protein</fullName>
    </submittedName>
</protein>